<feature type="non-terminal residue" evidence="4">
    <location>
        <position position="1"/>
    </location>
</feature>
<evidence type="ECO:0000256" key="1">
    <source>
        <dbReference type="SAM" id="Coils"/>
    </source>
</evidence>
<reference evidence="4" key="1">
    <citation type="submission" date="2018-05" db="EMBL/GenBank/DDBJ databases">
        <authorList>
            <person name="Lanie J.A."/>
            <person name="Ng W.-L."/>
            <person name="Kazmierczak K.M."/>
            <person name="Andrzejewski T.M."/>
            <person name="Davidsen T.M."/>
            <person name="Wayne K.J."/>
            <person name="Tettelin H."/>
            <person name="Glass J.I."/>
            <person name="Rusch D."/>
            <person name="Podicherti R."/>
            <person name="Tsui H.-C.T."/>
            <person name="Winkler M.E."/>
        </authorList>
    </citation>
    <scope>NUCLEOTIDE SEQUENCE</scope>
</reference>
<feature type="transmembrane region" description="Helical" evidence="3">
    <location>
        <begin position="26"/>
        <end position="44"/>
    </location>
</feature>
<feature type="region of interest" description="Disordered" evidence="2">
    <location>
        <begin position="354"/>
        <end position="439"/>
    </location>
</feature>
<dbReference type="EMBL" id="UINC01001016">
    <property type="protein sequence ID" value="SUZ67567.1"/>
    <property type="molecule type" value="Genomic_DNA"/>
</dbReference>
<gene>
    <name evidence="4" type="ORF">METZ01_LOCUS20421</name>
</gene>
<feature type="coiled-coil region" evidence="1">
    <location>
        <begin position="213"/>
        <end position="257"/>
    </location>
</feature>
<evidence type="ECO:0008006" key="5">
    <source>
        <dbReference type="Google" id="ProtNLM"/>
    </source>
</evidence>
<feature type="transmembrane region" description="Helical" evidence="3">
    <location>
        <begin position="143"/>
        <end position="160"/>
    </location>
</feature>
<keyword evidence="1" id="KW-0175">Coiled coil</keyword>
<sequence>VSRITERSTITAILKRIDLKVRFNRTLLHLSVASCLVLGALVFIELAPRLVPVSMPPGTLIVGLGLAAFLVFFLWSQLGARQLERAAGVADMRAGLNDEIKSAYWFMGQDDSSPWIDLLVGRAAGTARRLDPRRLVPVTIPKRFGIALALFGLLQILALVPSNGPLLTFAVASDSVRLEQALDQYADEIRDLIDGEGDELLDEEALSLLELALEELEADDTSFEELLRDLREAQDVLDEGNLEMTATRDALDELMEEFSGSNELADFVEELRNQSLGDAAEDLRNLADQLVDLDAVDLADLAELLQEAAQMDQPVIEELLEALEEAAAALSEDRLPDAQEALNDAADAIDQITDRQARQEASNEAAERAERLQQAMSQQAMSSEGQTQMAQGQSGEAQQADGSMATPSSAINRSEGSQPPGTESGPAGNATGDPSDDAQLELGASTTLEAQLALEVVDGTTPDFAEEEALDPKDLFQEASRRQASIVQYQDVRPPSRYAEGSALNAEQIPWRYRSLVKRYFLAIRPGPHRSPR</sequence>
<protein>
    <recommendedName>
        <fullName evidence="5">DUF4175 domain-containing protein</fullName>
    </recommendedName>
</protein>
<keyword evidence="3" id="KW-0812">Transmembrane</keyword>
<feature type="transmembrane region" description="Helical" evidence="3">
    <location>
        <begin position="56"/>
        <end position="75"/>
    </location>
</feature>
<dbReference type="AlphaFoldDB" id="A0A381PN71"/>
<feature type="compositionally biased region" description="Low complexity" evidence="2">
    <location>
        <begin position="373"/>
        <end position="383"/>
    </location>
</feature>
<evidence type="ECO:0000256" key="3">
    <source>
        <dbReference type="SAM" id="Phobius"/>
    </source>
</evidence>
<name>A0A381PN71_9ZZZZ</name>
<evidence type="ECO:0000313" key="4">
    <source>
        <dbReference type="EMBL" id="SUZ67567.1"/>
    </source>
</evidence>
<accession>A0A381PN71</accession>
<proteinExistence type="predicted"/>
<feature type="compositionally biased region" description="Polar residues" evidence="2">
    <location>
        <begin position="384"/>
        <end position="421"/>
    </location>
</feature>
<evidence type="ECO:0000256" key="2">
    <source>
        <dbReference type="SAM" id="MobiDB-lite"/>
    </source>
</evidence>
<organism evidence="4">
    <name type="scientific">marine metagenome</name>
    <dbReference type="NCBI Taxonomy" id="408172"/>
    <lineage>
        <taxon>unclassified sequences</taxon>
        <taxon>metagenomes</taxon>
        <taxon>ecological metagenomes</taxon>
    </lineage>
</organism>
<keyword evidence="3" id="KW-1133">Transmembrane helix</keyword>
<keyword evidence="3" id="KW-0472">Membrane</keyword>